<dbReference type="CDD" id="cd06661">
    <property type="entry name" value="GGCT_like"/>
    <property type="match status" value="1"/>
</dbReference>
<dbReference type="Gene3D" id="3.10.490.10">
    <property type="entry name" value="Gamma-glutamyl cyclotransferase-like"/>
    <property type="match status" value="1"/>
</dbReference>
<dbReference type="Pfam" id="PF06094">
    <property type="entry name" value="GGACT"/>
    <property type="match status" value="1"/>
</dbReference>
<dbReference type="EC" id="4.3.2.9" evidence="1"/>
<keyword evidence="6" id="KW-1185">Reference proteome</keyword>
<dbReference type="SUPFAM" id="SSF110857">
    <property type="entry name" value="Gamma-glutamyl cyclotransferase-like"/>
    <property type="match status" value="1"/>
</dbReference>
<feature type="compositionally biased region" description="Basic and acidic residues" evidence="3">
    <location>
        <begin position="271"/>
        <end position="281"/>
    </location>
</feature>
<feature type="domain" description="Gamma-glutamylcyclotransferase AIG2-like" evidence="4">
    <location>
        <begin position="27"/>
        <end position="112"/>
    </location>
</feature>
<dbReference type="InterPro" id="IPR036568">
    <property type="entry name" value="GGCT-like_sf"/>
</dbReference>
<dbReference type="InterPro" id="IPR009288">
    <property type="entry name" value="AIG2-like_dom"/>
</dbReference>
<dbReference type="PANTHER" id="PTHR12935:SF0">
    <property type="entry name" value="GAMMA-GLUTAMYLCYCLOTRANSFERASE"/>
    <property type="match status" value="1"/>
</dbReference>
<accession>A0ABR0SGY5</accession>
<protein>
    <recommendedName>
        <fullName evidence="1">gamma-glutamylcyclotransferase</fullName>
        <ecNumber evidence="1">4.3.2.9</ecNumber>
    </recommendedName>
</protein>
<name>A0ABR0SGY5_9HYPO</name>
<dbReference type="EMBL" id="JAVFKD010000014">
    <property type="protein sequence ID" value="KAK5991081.1"/>
    <property type="molecule type" value="Genomic_DNA"/>
</dbReference>
<evidence type="ECO:0000256" key="3">
    <source>
        <dbReference type="SAM" id="MobiDB-lite"/>
    </source>
</evidence>
<keyword evidence="2" id="KW-0456">Lyase</keyword>
<dbReference type="InterPro" id="IPR013024">
    <property type="entry name" value="GGCT-like"/>
</dbReference>
<sequence>MAMATSSQSRLKKQQLLPVAPEPTKYYFAYGSNLHMRQMKKRCPNSKFIGRARLPNYRWQINERGYANVIAATGHWVDGLVFEVDETDEANLDIYEGVSKNAYHKCYIRVLLHRAQASLYRRPVAWIVDHGGPAEICKQAKRIARNEQTEFPAKWVDDVLTYLNLNCIEDSDPREEYVNRINLGIADARAVGVDADYIRNCIRPFIPETPLLSPDSSELSTSRTKAASPRRGRRGATPSQSTELAPARKSRTLSRPVEKKGGTRSVSRGRPKSDGRSKEATSSHVQQPSLPPRLPVDSSYDLPIIIVEEENASSWKWWPSF</sequence>
<feature type="compositionally biased region" description="Polar residues" evidence="3">
    <location>
        <begin position="214"/>
        <end position="225"/>
    </location>
</feature>
<reference evidence="5 6" key="1">
    <citation type="submission" date="2024-01" db="EMBL/GenBank/DDBJ databases">
        <title>Complete genome of Cladobotryum mycophilum ATHUM6906.</title>
        <authorList>
            <person name="Christinaki A.C."/>
            <person name="Myridakis A.I."/>
            <person name="Kouvelis V.N."/>
        </authorList>
    </citation>
    <scope>NUCLEOTIDE SEQUENCE [LARGE SCALE GENOMIC DNA]</scope>
    <source>
        <strain evidence="5 6">ATHUM6906</strain>
    </source>
</reference>
<evidence type="ECO:0000256" key="1">
    <source>
        <dbReference type="ARBA" id="ARBA00012346"/>
    </source>
</evidence>
<organism evidence="5 6">
    <name type="scientific">Cladobotryum mycophilum</name>
    <dbReference type="NCBI Taxonomy" id="491253"/>
    <lineage>
        <taxon>Eukaryota</taxon>
        <taxon>Fungi</taxon>
        <taxon>Dikarya</taxon>
        <taxon>Ascomycota</taxon>
        <taxon>Pezizomycotina</taxon>
        <taxon>Sordariomycetes</taxon>
        <taxon>Hypocreomycetidae</taxon>
        <taxon>Hypocreales</taxon>
        <taxon>Hypocreaceae</taxon>
        <taxon>Cladobotryum</taxon>
    </lineage>
</organism>
<dbReference type="PANTHER" id="PTHR12935">
    <property type="entry name" value="GAMMA-GLUTAMYLCYCLOTRANSFERASE"/>
    <property type="match status" value="1"/>
</dbReference>
<evidence type="ECO:0000259" key="4">
    <source>
        <dbReference type="Pfam" id="PF06094"/>
    </source>
</evidence>
<feature type="region of interest" description="Disordered" evidence="3">
    <location>
        <begin position="212"/>
        <end position="297"/>
    </location>
</feature>
<dbReference type="InterPro" id="IPR017939">
    <property type="entry name" value="G-Glutamylcylcotransferase"/>
</dbReference>
<evidence type="ECO:0000313" key="5">
    <source>
        <dbReference type="EMBL" id="KAK5991081.1"/>
    </source>
</evidence>
<gene>
    <name evidence="5" type="ORF">PT974_09358</name>
</gene>
<evidence type="ECO:0000256" key="2">
    <source>
        <dbReference type="ARBA" id="ARBA00023239"/>
    </source>
</evidence>
<comment type="caution">
    <text evidence="5">The sequence shown here is derived from an EMBL/GenBank/DDBJ whole genome shotgun (WGS) entry which is preliminary data.</text>
</comment>
<dbReference type="Proteomes" id="UP001338125">
    <property type="component" value="Unassembled WGS sequence"/>
</dbReference>
<evidence type="ECO:0000313" key="6">
    <source>
        <dbReference type="Proteomes" id="UP001338125"/>
    </source>
</evidence>
<proteinExistence type="predicted"/>